<sequence length="137" mass="15291">MNTLRATLLALCLGASISAHAAADLDISSPAIQALTQSMKARTAQLSDYYASGAVGFAQDGSIRVRDANLVPLPKRQEVNRLVTEENQDRAALYREIARANGHPEWEDEIRQTFAQRWAQRAQAGWWVQGRDGWRQK</sequence>
<dbReference type="EMBL" id="JABAIM010000002">
    <property type="protein sequence ID" value="NLR75828.1"/>
    <property type="molecule type" value="Genomic_DNA"/>
</dbReference>
<organism evidence="2 3">
    <name type="scientific">Leeia aquatica</name>
    <dbReference type="NCBI Taxonomy" id="2725557"/>
    <lineage>
        <taxon>Bacteria</taxon>
        <taxon>Pseudomonadati</taxon>
        <taxon>Pseudomonadota</taxon>
        <taxon>Betaproteobacteria</taxon>
        <taxon>Neisseriales</taxon>
        <taxon>Leeiaceae</taxon>
        <taxon>Leeia</taxon>
    </lineage>
</organism>
<gene>
    <name evidence="2" type="ORF">HF682_11710</name>
</gene>
<keyword evidence="1" id="KW-0732">Signal</keyword>
<reference evidence="2 3" key="1">
    <citation type="submission" date="2020-04" db="EMBL/GenBank/DDBJ databases">
        <title>Draft genome of Leeia sp. IMCC25680.</title>
        <authorList>
            <person name="Song J."/>
            <person name="Cho J.-C."/>
        </authorList>
    </citation>
    <scope>NUCLEOTIDE SEQUENCE [LARGE SCALE GENOMIC DNA]</scope>
    <source>
        <strain evidence="2 3">IMCC25680</strain>
    </source>
</reference>
<evidence type="ECO:0000313" key="2">
    <source>
        <dbReference type="EMBL" id="NLR75828.1"/>
    </source>
</evidence>
<keyword evidence="3" id="KW-1185">Reference proteome</keyword>
<dbReference type="Pfam" id="PF07027">
    <property type="entry name" value="DUF1318"/>
    <property type="match status" value="1"/>
</dbReference>
<feature type="chain" id="PRO_5032603513" evidence="1">
    <location>
        <begin position="22"/>
        <end position="137"/>
    </location>
</feature>
<dbReference type="InterPro" id="IPR008309">
    <property type="entry name" value="YdbL"/>
</dbReference>
<dbReference type="Proteomes" id="UP000587991">
    <property type="component" value="Unassembled WGS sequence"/>
</dbReference>
<proteinExistence type="predicted"/>
<dbReference type="AlphaFoldDB" id="A0A847SF32"/>
<accession>A0A847SF32</accession>
<evidence type="ECO:0000256" key="1">
    <source>
        <dbReference type="SAM" id="SignalP"/>
    </source>
</evidence>
<comment type="caution">
    <text evidence="2">The sequence shown here is derived from an EMBL/GenBank/DDBJ whole genome shotgun (WGS) entry which is preliminary data.</text>
</comment>
<feature type="signal peptide" evidence="1">
    <location>
        <begin position="1"/>
        <end position="21"/>
    </location>
</feature>
<name>A0A847SF32_9NEIS</name>
<dbReference type="PIRSF" id="PIRSF025560">
    <property type="entry name" value="UCP025560"/>
    <property type="match status" value="1"/>
</dbReference>
<evidence type="ECO:0000313" key="3">
    <source>
        <dbReference type="Proteomes" id="UP000587991"/>
    </source>
</evidence>
<protein>
    <submittedName>
        <fullName evidence="2">YdbL family protein</fullName>
    </submittedName>
</protein>